<evidence type="ECO:0000256" key="2">
    <source>
        <dbReference type="ARBA" id="ARBA00022695"/>
    </source>
</evidence>
<dbReference type="GO" id="GO:0016779">
    <property type="term" value="F:nucleotidyltransferase activity"/>
    <property type="evidence" value="ECO:0007669"/>
    <property type="project" value="UniProtKB-KW"/>
</dbReference>
<dbReference type="InterPro" id="IPR025877">
    <property type="entry name" value="MobA-like_NTP_Trfase"/>
</dbReference>
<feature type="domain" description="MobA-like NTP transferase" evidence="3">
    <location>
        <begin position="3"/>
        <end position="130"/>
    </location>
</feature>
<dbReference type="SUPFAM" id="SSF53448">
    <property type="entry name" value="Nucleotide-diphospho-sugar transferases"/>
    <property type="match status" value="1"/>
</dbReference>
<dbReference type="PANTHER" id="PTHR43584">
    <property type="entry name" value="NUCLEOTIDYL TRANSFERASE"/>
    <property type="match status" value="1"/>
</dbReference>
<dbReference type="InterPro" id="IPR050065">
    <property type="entry name" value="GlmU-like"/>
</dbReference>
<keyword evidence="1 4" id="KW-0808">Transferase</keyword>
<reference evidence="4 5" key="1">
    <citation type="submission" date="2014-02" db="EMBL/GenBank/DDBJ databases">
        <title>The small core and large imbalanced accessory genome model reveals a collaborative survival strategy of Sorangium cellulosum strains in nature.</title>
        <authorList>
            <person name="Han K."/>
            <person name="Peng R."/>
            <person name="Blom J."/>
            <person name="Li Y.-Z."/>
        </authorList>
    </citation>
    <scope>NUCLEOTIDE SEQUENCE [LARGE SCALE GENOMIC DNA]</scope>
    <source>
        <strain evidence="4 5">So0157-25</strain>
    </source>
</reference>
<dbReference type="CDD" id="cd02523">
    <property type="entry name" value="PC_cytidylyltransferase"/>
    <property type="match status" value="1"/>
</dbReference>
<dbReference type="PANTHER" id="PTHR43584:SF8">
    <property type="entry name" value="N-ACETYLMURAMATE ALPHA-1-PHOSPHATE URIDYLYLTRANSFERASE"/>
    <property type="match status" value="1"/>
</dbReference>
<dbReference type="AlphaFoldDB" id="A0A150P2E7"/>
<organism evidence="4 5">
    <name type="scientific">Sorangium cellulosum</name>
    <name type="common">Polyangium cellulosum</name>
    <dbReference type="NCBI Taxonomy" id="56"/>
    <lineage>
        <taxon>Bacteria</taxon>
        <taxon>Pseudomonadati</taxon>
        <taxon>Myxococcota</taxon>
        <taxon>Polyangia</taxon>
        <taxon>Polyangiales</taxon>
        <taxon>Polyangiaceae</taxon>
        <taxon>Sorangium</taxon>
    </lineage>
</organism>
<gene>
    <name evidence="4" type="ORF">BE08_06525</name>
</gene>
<name>A0A150P2E7_SORCE</name>
<keyword evidence="2" id="KW-0548">Nucleotidyltransferase</keyword>
<sequence length="256" mass="28348">MKAVIIGAGRGSRLRHLTEELPKTLVPILGRPMLDSILEALAAGGFKRSDVVFVCGYKADVIRAAYPDLTYVENRDWEQNNILLSLLCAREHLAGGFVSTYADIVYRPEIVADLVRSPHDIALACDTDWRRRYVNRSQHPETDAEKLRADASGRVVEISRRIPPEAATGEFIGVMKLSAAGASRFLSAFDAARAAFAERPEFREGRTFRRAYLIDLLAQMIESGAALHKVDTHGGYMEIDTLEDASLADAWWRGGS</sequence>
<evidence type="ECO:0000313" key="4">
    <source>
        <dbReference type="EMBL" id="KYF49474.1"/>
    </source>
</evidence>
<accession>A0A150P2E7</accession>
<comment type="caution">
    <text evidence="4">The sequence shown here is derived from an EMBL/GenBank/DDBJ whole genome shotgun (WGS) entry which is preliminary data.</text>
</comment>
<protein>
    <submittedName>
        <fullName evidence="4">Nucleotidyl transferase</fullName>
    </submittedName>
</protein>
<dbReference type="InterPro" id="IPR029044">
    <property type="entry name" value="Nucleotide-diphossugar_trans"/>
</dbReference>
<dbReference type="EMBL" id="JELY01003354">
    <property type="protein sequence ID" value="KYF49474.1"/>
    <property type="molecule type" value="Genomic_DNA"/>
</dbReference>
<dbReference type="Proteomes" id="UP000075420">
    <property type="component" value="Unassembled WGS sequence"/>
</dbReference>
<proteinExistence type="predicted"/>
<dbReference type="Pfam" id="PF12804">
    <property type="entry name" value="NTP_transf_3"/>
    <property type="match status" value="1"/>
</dbReference>
<evidence type="ECO:0000313" key="5">
    <source>
        <dbReference type="Proteomes" id="UP000075420"/>
    </source>
</evidence>
<evidence type="ECO:0000259" key="3">
    <source>
        <dbReference type="Pfam" id="PF12804"/>
    </source>
</evidence>
<dbReference type="Gene3D" id="3.90.550.10">
    <property type="entry name" value="Spore Coat Polysaccharide Biosynthesis Protein SpsA, Chain A"/>
    <property type="match status" value="1"/>
</dbReference>
<evidence type="ECO:0000256" key="1">
    <source>
        <dbReference type="ARBA" id="ARBA00022679"/>
    </source>
</evidence>